<dbReference type="Proteomes" id="UP001164693">
    <property type="component" value="Chromosome"/>
</dbReference>
<accession>A0ABY7K3U7</accession>
<reference evidence="3" key="1">
    <citation type="submission" date="2022-05" db="EMBL/GenBank/DDBJ databases">
        <title>Jatrophihabitans sp. SB3-54 whole genome sequence.</title>
        <authorList>
            <person name="Suh M.K."/>
            <person name="Eom M.K."/>
            <person name="Kim J.S."/>
            <person name="Kim H.S."/>
            <person name="Do H.E."/>
            <person name="Shin Y.K."/>
            <person name="Lee J.-S."/>
        </authorList>
    </citation>
    <scope>NUCLEOTIDE SEQUENCE</scope>
    <source>
        <strain evidence="3">SB3-54</strain>
    </source>
</reference>
<dbReference type="Pfam" id="PF14342">
    <property type="entry name" value="DUF4396"/>
    <property type="match status" value="1"/>
</dbReference>
<keyword evidence="1" id="KW-0472">Membrane</keyword>
<feature type="transmembrane region" description="Helical" evidence="1">
    <location>
        <begin position="69"/>
        <end position="86"/>
    </location>
</feature>
<sequence length="257" mass="28122">MTCSGGTTSVRLSWRAGSPLLKEVLAAVPERWLVTLSWLALAAGFAAAADILIDTYLRRYRQQMPIMEAVWPVTALYFGPLASWAYRRFGRPMTRHWLAEHDRDEPPDKPGWATTAVGVSHCGAGCTLGDILAEFVIFGLGAAIAGEVVYAEMVGDYLAAVALGIAFQYFAIAPMRGLSLRKGLREAAKADVLSLTAFEGGVFGWMALMAFVLFPAPHRLHPDSPVYWFLMQVGMIIGFGTAWPANVWLIRRGIKAM</sequence>
<feature type="transmembrane region" description="Helical" evidence="1">
    <location>
        <begin position="32"/>
        <end position="57"/>
    </location>
</feature>
<protein>
    <submittedName>
        <fullName evidence="3">DUF4396 domain-containing protein</fullName>
    </submittedName>
</protein>
<evidence type="ECO:0000313" key="4">
    <source>
        <dbReference type="Proteomes" id="UP001164693"/>
    </source>
</evidence>
<evidence type="ECO:0000259" key="2">
    <source>
        <dbReference type="Pfam" id="PF14342"/>
    </source>
</evidence>
<feature type="transmembrane region" description="Helical" evidence="1">
    <location>
        <begin position="226"/>
        <end position="250"/>
    </location>
</feature>
<gene>
    <name evidence="3" type="ORF">M6B22_10475</name>
</gene>
<organism evidence="3 4">
    <name type="scientific">Jatrophihabitans cynanchi</name>
    <dbReference type="NCBI Taxonomy" id="2944128"/>
    <lineage>
        <taxon>Bacteria</taxon>
        <taxon>Bacillati</taxon>
        <taxon>Actinomycetota</taxon>
        <taxon>Actinomycetes</taxon>
        <taxon>Jatrophihabitantales</taxon>
        <taxon>Jatrophihabitantaceae</taxon>
        <taxon>Jatrophihabitans</taxon>
    </lineage>
</organism>
<keyword evidence="4" id="KW-1185">Reference proteome</keyword>
<evidence type="ECO:0000313" key="3">
    <source>
        <dbReference type="EMBL" id="WAX59163.1"/>
    </source>
</evidence>
<feature type="transmembrane region" description="Helical" evidence="1">
    <location>
        <begin position="190"/>
        <end position="214"/>
    </location>
</feature>
<proteinExistence type="predicted"/>
<feature type="domain" description="DUF4396" evidence="2">
    <location>
        <begin position="112"/>
        <end position="255"/>
    </location>
</feature>
<dbReference type="RefSeq" id="WP_269445704.1">
    <property type="nucleotide sequence ID" value="NZ_CP097463.1"/>
</dbReference>
<keyword evidence="1" id="KW-1133">Transmembrane helix</keyword>
<keyword evidence="1" id="KW-0812">Transmembrane</keyword>
<dbReference type="InterPro" id="IPR025509">
    <property type="entry name" value="DUF4396"/>
</dbReference>
<feature type="transmembrane region" description="Helical" evidence="1">
    <location>
        <begin position="157"/>
        <end position="178"/>
    </location>
</feature>
<name>A0ABY7K3U7_9ACTN</name>
<evidence type="ECO:0000256" key="1">
    <source>
        <dbReference type="SAM" id="Phobius"/>
    </source>
</evidence>
<dbReference type="EMBL" id="CP097463">
    <property type="protein sequence ID" value="WAX59163.1"/>
    <property type="molecule type" value="Genomic_DNA"/>
</dbReference>